<evidence type="ECO:0000256" key="4">
    <source>
        <dbReference type="SAM" id="Phobius"/>
    </source>
</evidence>
<feature type="transmembrane region" description="Helical" evidence="4">
    <location>
        <begin position="18"/>
        <end position="36"/>
    </location>
</feature>
<feature type="transmembrane region" description="Helical" evidence="4">
    <location>
        <begin position="73"/>
        <end position="94"/>
    </location>
</feature>
<feature type="transmembrane region" description="Helical" evidence="4">
    <location>
        <begin position="134"/>
        <end position="155"/>
    </location>
</feature>
<feature type="transmembrane region" description="Helical" evidence="4">
    <location>
        <begin position="185"/>
        <end position="214"/>
    </location>
</feature>
<evidence type="ECO:0000256" key="1">
    <source>
        <dbReference type="ARBA" id="ARBA00022692"/>
    </source>
</evidence>
<feature type="transmembrane region" description="Helical" evidence="4">
    <location>
        <begin position="278"/>
        <end position="303"/>
    </location>
</feature>
<keyword evidence="6" id="KW-1185">Reference proteome</keyword>
<dbReference type="AlphaFoldDB" id="A0A8S3Z9P6"/>
<gene>
    <name evidence="5" type="ORF">CUNI_LOCUS9330</name>
</gene>
<evidence type="ECO:0000256" key="2">
    <source>
        <dbReference type="ARBA" id="ARBA00022989"/>
    </source>
</evidence>
<dbReference type="Gene3D" id="1.20.1250.20">
    <property type="entry name" value="MFS general substrate transporter like domains"/>
    <property type="match status" value="2"/>
</dbReference>
<protein>
    <recommendedName>
        <fullName evidence="7">Sodium-dependent glucose transporter 1-like protein</fullName>
    </recommendedName>
</protein>
<name>A0A8S3Z9P6_9EUPU</name>
<evidence type="ECO:0000313" key="6">
    <source>
        <dbReference type="Proteomes" id="UP000678393"/>
    </source>
</evidence>
<sequence length="408" mass="45624">MAGSFFSGAIFNKINTRLLFFSALSGLGVASIVAPYCSMYPLMIFIEVIIGFFAGTIEVSGNTWHMSIWGSEGNVLMQILQFSFAFGGVLAPLYTEPFLAKRKIQNETDTDNVTTGNLSDLYLLPDSRSTDVHYAYLITGLFMICASIPFLVLFFKQRSPNTQSIGKQNDNTIVTYRKLPLCLHIFILMTICLFFLLYCCIETSFSSFLMAFLINEFESMTKSEGVYITTIYWMSFAISRFIMIFISKLLSSVQLLSLCILLMSVAFVGFFISVVFEVVVAVGVFTALAGLGMSGVYAAGFSWTETELLKVTSRVSASIGIIAAIGSIVIPLIIGFLMDEVSNMWFCYLLLGQTVVMFLIFIFLFFFIRRFIIIVYGPMSLLEHCVENDSKQLGTELSKDDYKTIKNI</sequence>
<feature type="transmembrane region" description="Helical" evidence="4">
    <location>
        <begin position="226"/>
        <end position="246"/>
    </location>
</feature>
<dbReference type="PANTHER" id="PTHR23121:SF9">
    <property type="entry name" value="SODIUM-DEPENDENT GLUCOSE TRANSPORTER 1"/>
    <property type="match status" value="1"/>
</dbReference>
<keyword evidence="2 4" id="KW-1133">Transmembrane helix</keyword>
<dbReference type="Proteomes" id="UP000678393">
    <property type="component" value="Unassembled WGS sequence"/>
</dbReference>
<dbReference type="SUPFAM" id="SSF103473">
    <property type="entry name" value="MFS general substrate transporter"/>
    <property type="match status" value="1"/>
</dbReference>
<feature type="transmembrane region" description="Helical" evidence="4">
    <location>
        <begin position="253"/>
        <end position="272"/>
    </location>
</feature>
<keyword evidence="1 4" id="KW-0812">Transmembrane</keyword>
<evidence type="ECO:0000313" key="5">
    <source>
        <dbReference type="EMBL" id="CAG5123772.1"/>
    </source>
</evidence>
<dbReference type="OrthoDB" id="9626824at2759"/>
<comment type="caution">
    <text evidence="5">The sequence shown here is derived from an EMBL/GenBank/DDBJ whole genome shotgun (WGS) entry which is preliminary data.</text>
</comment>
<feature type="transmembrane region" description="Helical" evidence="4">
    <location>
        <begin position="315"/>
        <end position="337"/>
    </location>
</feature>
<evidence type="ECO:0008006" key="7">
    <source>
        <dbReference type="Google" id="ProtNLM"/>
    </source>
</evidence>
<feature type="transmembrane region" description="Helical" evidence="4">
    <location>
        <begin position="42"/>
        <end position="61"/>
    </location>
</feature>
<accession>A0A8S3Z9P6</accession>
<feature type="transmembrane region" description="Helical" evidence="4">
    <location>
        <begin position="343"/>
        <end position="368"/>
    </location>
</feature>
<organism evidence="5 6">
    <name type="scientific">Candidula unifasciata</name>
    <dbReference type="NCBI Taxonomy" id="100452"/>
    <lineage>
        <taxon>Eukaryota</taxon>
        <taxon>Metazoa</taxon>
        <taxon>Spiralia</taxon>
        <taxon>Lophotrochozoa</taxon>
        <taxon>Mollusca</taxon>
        <taxon>Gastropoda</taxon>
        <taxon>Heterobranchia</taxon>
        <taxon>Euthyneura</taxon>
        <taxon>Panpulmonata</taxon>
        <taxon>Eupulmonata</taxon>
        <taxon>Stylommatophora</taxon>
        <taxon>Helicina</taxon>
        <taxon>Helicoidea</taxon>
        <taxon>Geomitridae</taxon>
        <taxon>Candidula</taxon>
    </lineage>
</organism>
<keyword evidence="3 4" id="KW-0472">Membrane</keyword>
<evidence type="ECO:0000256" key="3">
    <source>
        <dbReference type="ARBA" id="ARBA00023136"/>
    </source>
</evidence>
<dbReference type="EMBL" id="CAJHNH020001613">
    <property type="protein sequence ID" value="CAG5123772.1"/>
    <property type="molecule type" value="Genomic_DNA"/>
</dbReference>
<proteinExistence type="predicted"/>
<dbReference type="PANTHER" id="PTHR23121">
    <property type="entry name" value="SODIUM-DEPENDENT GLUCOSE TRANSPORTER 1"/>
    <property type="match status" value="1"/>
</dbReference>
<reference evidence="5" key="1">
    <citation type="submission" date="2021-04" db="EMBL/GenBank/DDBJ databases">
        <authorList>
            <consortium name="Molecular Ecology Group"/>
        </authorList>
    </citation>
    <scope>NUCLEOTIDE SEQUENCE</scope>
</reference>
<dbReference type="InterPro" id="IPR036259">
    <property type="entry name" value="MFS_trans_sf"/>
</dbReference>